<evidence type="ECO:0000313" key="2">
    <source>
        <dbReference type="EMBL" id="PFG50240.1"/>
    </source>
</evidence>
<keyword evidence="2" id="KW-0378">Hydrolase</keyword>
<proteinExistence type="predicted"/>
<dbReference type="Pfam" id="PF00753">
    <property type="entry name" value="Lactamase_B"/>
    <property type="match status" value="1"/>
</dbReference>
<dbReference type="EMBL" id="PDJK01000002">
    <property type="protein sequence ID" value="PFG50240.1"/>
    <property type="molecule type" value="Genomic_DNA"/>
</dbReference>
<dbReference type="InterPro" id="IPR036866">
    <property type="entry name" value="RibonucZ/Hydroxyglut_hydro"/>
</dbReference>
<dbReference type="AlphaFoldDB" id="A0A2A9FIA4"/>
<dbReference type="PANTHER" id="PTHR42951">
    <property type="entry name" value="METALLO-BETA-LACTAMASE DOMAIN-CONTAINING"/>
    <property type="match status" value="1"/>
</dbReference>
<dbReference type="InterPro" id="IPR050855">
    <property type="entry name" value="NDM-1-like"/>
</dbReference>
<accession>A0A2A9FIA4</accession>
<dbReference type="SUPFAM" id="SSF56281">
    <property type="entry name" value="Metallo-hydrolase/oxidoreductase"/>
    <property type="match status" value="1"/>
</dbReference>
<evidence type="ECO:0000313" key="3">
    <source>
        <dbReference type="Proteomes" id="UP000243542"/>
    </source>
</evidence>
<reference evidence="2 3" key="1">
    <citation type="submission" date="2017-10" db="EMBL/GenBank/DDBJ databases">
        <title>Sequencing the genomes of 1000 actinobacteria strains.</title>
        <authorList>
            <person name="Klenk H.-P."/>
        </authorList>
    </citation>
    <scope>NUCLEOTIDE SEQUENCE [LARGE SCALE GENOMIC DNA]</scope>
    <source>
        <strain evidence="2 3">DSM 46092</strain>
    </source>
</reference>
<evidence type="ECO:0000259" key="1">
    <source>
        <dbReference type="SMART" id="SM00849"/>
    </source>
</evidence>
<keyword evidence="3" id="KW-1185">Reference proteome</keyword>
<dbReference type="CDD" id="cd16282">
    <property type="entry name" value="metallo-hydrolase-like_MBL-fold"/>
    <property type="match status" value="1"/>
</dbReference>
<name>A0A2A9FIA4_9PSEU</name>
<organism evidence="2 3">
    <name type="scientific">Amycolatopsis sulphurea</name>
    <dbReference type="NCBI Taxonomy" id="76022"/>
    <lineage>
        <taxon>Bacteria</taxon>
        <taxon>Bacillati</taxon>
        <taxon>Actinomycetota</taxon>
        <taxon>Actinomycetes</taxon>
        <taxon>Pseudonocardiales</taxon>
        <taxon>Pseudonocardiaceae</taxon>
        <taxon>Amycolatopsis</taxon>
    </lineage>
</organism>
<comment type="caution">
    <text evidence="2">The sequence shown here is derived from an EMBL/GenBank/DDBJ whole genome shotgun (WGS) entry which is preliminary data.</text>
</comment>
<dbReference type="Gene3D" id="3.60.15.10">
    <property type="entry name" value="Ribonuclease Z/Hydroxyacylglutathione hydrolase-like"/>
    <property type="match status" value="1"/>
</dbReference>
<dbReference type="PANTHER" id="PTHR42951:SF4">
    <property type="entry name" value="ACYL-COENZYME A THIOESTERASE MBLAC2"/>
    <property type="match status" value="1"/>
</dbReference>
<dbReference type="GO" id="GO:0016787">
    <property type="term" value="F:hydrolase activity"/>
    <property type="evidence" value="ECO:0007669"/>
    <property type="project" value="UniProtKB-KW"/>
</dbReference>
<dbReference type="SMART" id="SM00849">
    <property type="entry name" value="Lactamase_B"/>
    <property type="match status" value="1"/>
</dbReference>
<gene>
    <name evidence="2" type="ORF">ATK36_5453</name>
</gene>
<protein>
    <submittedName>
        <fullName evidence="2">Glyoxylase-like metal-dependent hydrolase (Beta-lactamase superfamily II)</fullName>
    </submittedName>
</protein>
<dbReference type="RefSeq" id="WP_098514005.1">
    <property type="nucleotide sequence ID" value="NZ_JBIAKZ010000012.1"/>
</dbReference>
<dbReference type="Proteomes" id="UP000243542">
    <property type="component" value="Unassembled WGS sequence"/>
</dbReference>
<sequence length="266" mass="28051">MSWTEVADGIHVRRYEELDLTVGLVLGAERCLVVDTRGDVDQGAELAAAVRELTALPWAVVCTHAHFDHSFGTTPFLPCEVWAQAGCVTELAEHGDSERRKRAAQYRKEGKPEISDALERTSITLPGHPVHAHAELDLGGRTAVLRHPGPGHTDHDLLVHVPDAGVVFAGDLVEHGPHGFTADSFGPDTHLAAWPAALDALLALEPHVVVPGHGEPVDAAFVRQHCDGLRVLAGLKAAGVTPAEAIAASPYPADVTRAALASAGVS</sequence>
<dbReference type="InterPro" id="IPR001279">
    <property type="entry name" value="Metallo-B-lactamas"/>
</dbReference>
<feature type="domain" description="Metallo-beta-lactamase" evidence="1">
    <location>
        <begin position="19"/>
        <end position="213"/>
    </location>
</feature>